<evidence type="ECO:0000256" key="4">
    <source>
        <dbReference type="ARBA" id="ARBA00022842"/>
    </source>
</evidence>
<dbReference type="Pfam" id="PF01996">
    <property type="entry name" value="F420_ligase"/>
    <property type="match status" value="1"/>
</dbReference>
<dbReference type="AlphaFoldDB" id="A0A7M1SZE9"/>
<keyword evidence="5" id="KW-0630">Potassium</keyword>
<reference evidence="9 10" key="1">
    <citation type="submission" date="2020-10" db="EMBL/GenBank/DDBJ databases">
        <title>Haloactinobacterium sp. RN3S43, a bacterium isolated from saline soil.</title>
        <authorList>
            <person name="Sun J.-Q."/>
        </authorList>
    </citation>
    <scope>NUCLEOTIDE SEQUENCE [LARGE SCALE GENOMIC DNA]</scope>
    <source>
        <strain evidence="9 10">RN3S43</strain>
    </source>
</reference>
<keyword evidence="10" id="KW-1185">Reference proteome</keyword>
<keyword evidence="1 9" id="KW-0436">Ligase</keyword>
<dbReference type="GO" id="GO:0046872">
    <property type="term" value="F:metal ion binding"/>
    <property type="evidence" value="ECO:0007669"/>
    <property type="project" value="UniProtKB-KW"/>
</dbReference>
<dbReference type="RefSeq" id="WP_193498659.1">
    <property type="nucleotide sequence ID" value="NZ_CP063169.1"/>
</dbReference>
<dbReference type="GO" id="GO:0052618">
    <property type="term" value="F:coenzyme F420-0:L-glutamate ligase activity"/>
    <property type="evidence" value="ECO:0007669"/>
    <property type="project" value="UniProtKB-EC"/>
</dbReference>
<accession>A0A7M1SZE9</accession>
<evidence type="ECO:0000256" key="7">
    <source>
        <dbReference type="ARBA" id="ARBA00023211"/>
    </source>
</evidence>
<evidence type="ECO:0000313" key="10">
    <source>
        <dbReference type="Proteomes" id="UP000593758"/>
    </source>
</evidence>
<evidence type="ECO:0000256" key="1">
    <source>
        <dbReference type="ARBA" id="ARBA00022598"/>
    </source>
</evidence>
<dbReference type="Proteomes" id="UP000593758">
    <property type="component" value="Chromosome"/>
</dbReference>
<keyword evidence="4" id="KW-0460">Magnesium</keyword>
<keyword evidence="7" id="KW-0464">Manganese</keyword>
<keyword evidence="6" id="KW-0342">GTP-binding</keyword>
<dbReference type="KEGG" id="halt:IM660_07155"/>
<evidence type="ECO:0000256" key="3">
    <source>
        <dbReference type="ARBA" id="ARBA00022741"/>
    </source>
</evidence>
<evidence type="ECO:0000256" key="6">
    <source>
        <dbReference type="ARBA" id="ARBA00023134"/>
    </source>
</evidence>
<dbReference type="Gene3D" id="3.30.1330.100">
    <property type="entry name" value="CofE-like"/>
    <property type="match status" value="2"/>
</dbReference>
<evidence type="ECO:0000313" key="9">
    <source>
        <dbReference type="EMBL" id="QOR72013.1"/>
    </source>
</evidence>
<dbReference type="GO" id="GO:0005525">
    <property type="term" value="F:GTP binding"/>
    <property type="evidence" value="ECO:0007669"/>
    <property type="project" value="UniProtKB-KW"/>
</dbReference>
<dbReference type="EC" id="6.3.2.31" evidence="9"/>
<dbReference type="InterPro" id="IPR002847">
    <property type="entry name" value="F420-0_gamma-glut_ligase-dom"/>
</dbReference>
<keyword evidence="2" id="KW-0479">Metal-binding</keyword>
<dbReference type="PANTHER" id="PTHR47917:SF1">
    <property type="entry name" value="COENZYME F420:L-GLUTAMATE LIGASE"/>
    <property type="match status" value="1"/>
</dbReference>
<feature type="domain" description="Coenzyme F420:L-glutamate ligase-like" evidence="8">
    <location>
        <begin position="11"/>
        <end position="215"/>
    </location>
</feature>
<protein>
    <submittedName>
        <fullName evidence="9">Coenzyme F420-0:L-glutamate ligase</fullName>
        <ecNumber evidence="9">6.3.2.31</ecNumber>
    </submittedName>
</protein>
<dbReference type="NCBIfam" id="TIGR01916">
    <property type="entry name" value="F420_cofE"/>
    <property type="match status" value="1"/>
</dbReference>
<organism evidence="9 10">
    <name type="scientific">Ruania alkalisoli</name>
    <dbReference type="NCBI Taxonomy" id="2779775"/>
    <lineage>
        <taxon>Bacteria</taxon>
        <taxon>Bacillati</taxon>
        <taxon>Actinomycetota</taxon>
        <taxon>Actinomycetes</taxon>
        <taxon>Micrococcales</taxon>
        <taxon>Ruaniaceae</taxon>
        <taxon>Ruania</taxon>
    </lineage>
</organism>
<dbReference type="SUPFAM" id="SSF144010">
    <property type="entry name" value="CofE-like"/>
    <property type="match status" value="1"/>
</dbReference>
<dbReference type="InterPro" id="IPR008225">
    <property type="entry name" value="F420-0_g-glutamyl_ligase"/>
</dbReference>
<name>A0A7M1SZE9_9MICO</name>
<proteinExistence type="predicted"/>
<evidence type="ECO:0000259" key="8">
    <source>
        <dbReference type="Pfam" id="PF01996"/>
    </source>
</evidence>
<gene>
    <name evidence="9" type="primary">cofE</name>
    <name evidence="9" type="ORF">IM660_07155</name>
</gene>
<evidence type="ECO:0000256" key="5">
    <source>
        <dbReference type="ARBA" id="ARBA00022958"/>
    </source>
</evidence>
<dbReference type="EMBL" id="CP063169">
    <property type="protein sequence ID" value="QOR72013.1"/>
    <property type="molecule type" value="Genomic_DNA"/>
</dbReference>
<sequence length="244" mass="25380">MLLAQAPDGLPEVTSSTDLAAALTPVLGGLTWPDGSTGLAEGDIVVVASKVIAKAEGRLRKAADREAAIDDETVRVVATRDYPDGSTLKIVENRQGLVMAAAGVDTSNVLPGTVLLLPEDPDESARVLRRGLNARLGVRPGVLVTDSVGRPWRRGIADISIGAAGIDVLQDLRGRKDAQGRELRATVIAVADEIAAAADLVRGKTGGQPVAVVRGLSHLVTLKDGEGAHVAIRPPEEDMFRTGT</sequence>
<evidence type="ECO:0000256" key="2">
    <source>
        <dbReference type="ARBA" id="ARBA00022723"/>
    </source>
</evidence>
<keyword evidence="3" id="KW-0547">Nucleotide-binding</keyword>
<dbReference type="PANTHER" id="PTHR47917">
    <property type="match status" value="1"/>
</dbReference>